<dbReference type="RefSeq" id="WP_252587620.1">
    <property type="nucleotide sequence ID" value="NZ_JAMWYS010000032.1"/>
</dbReference>
<comment type="caution">
    <text evidence="1">The sequence shown here is derived from an EMBL/GenBank/DDBJ whole genome shotgun (WGS) entry which is preliminary data.</text>
</comment>
<dbReference type="Gene3D" id="3.40.50.1110">
    <property type="entry name" value="SGNH hydrolase"/>
    <property type="match status" value="1"/>
</dbReference>
<organism evidence="1 2">
    <name type="scientific">Solitalea agri</name>
    <dbReference type="NCBI Taxonomy" id="2953739"/>
    <lineage>
        <taxon>Bacteria</taxon>
        <taxon>Pseudomonadati</taxon>
        <taxon>Bacteroidota</taxon>
        <taxon>Sphingobacteriia</taxon>
        <taxon>Sphingobacteriales</taxon>
        <taxon>Sphingobacteriaceae</taxon>
        <taxon>Solitalea</taxon>
    </lineage>
</organism>
<keyword evidence="2" id="KW-1185">Reference proteome</keyword>
<reference evidence="1" key="1">
    <citation type="submission" date="2022-06" db="EMBL/GenBank/DDBJ databases">
        <title>Solitalea sp. MAHUQ-68 isolated from rhizospheric soil.</title>
        <authorList>
            <person name="Huq M.A."/>
        </authorList>
    </citation>
    <scope>NUCLEOTIDE SEQUENCE</scope>
    <source>
        <strain evidence="1">MAHUQ-68</strain>
    </source>
</reference>
<dbReference type="AlphaFoldDB" id="A0A9X2F1U3"/>
<protein>
    <recommendedName>
        <fullName evidence="3">SGNH/GDSL hydrolase family protein</fullName>
    </recommendedName>
</protein>
<dbReference type="InterPro" id="IPR036514">
    <property type="entry name" value="SGNH_hydro_sf"/>
</dbReference>
<name>A0A9X2F1U3_9SPHI</name>
<dbReference type="Proteomes" id="UP001155182">
    <property type="component" value="Unassembled WGS sequence"/>
</dbReference>
<evidence type="ECO:0000313" key="2">
    <source>
        <dbReference type="Proteomes" id="UP001155182"/>
    </source>
</evidence>
<dbReference type="EMBL" id="JAMWYS010000032">
    <property type="protein sequence ID" value="MCO4293117.1"/>
    <property type="molecule type" value="Genomic_DNA"/>
</dbReference>
<dbReference type="GO" id="GO:0016788">
    <property type="term" value="F:hydrolase activity, acting on ester bonds"/>
    <property type="evidence" value="ECO:0007669"/>
    <property type="project" value="UniProtKB-ARBA"/>
</dbReference>
<dbReference type="SUPFAM" id="SSF52266">
    <property type="entry name" value="SGNH hydrolase"/>
    <property type="match status" value="1"/>
</dbReference>
<evidence type="ECO:0000313" key="1">
    <source>
        <dbReference type="EMBL" id="MCO4293117.1"/>
    </source>
</evidence>
<accession>A0A9X2F1U3</accession>
<proteinExistence type="predicted"/>
<evidence type="ECO:0008006" key="3">
    <source>
        <dbReference type="Google" id="ProtNLM"/>
    </source>
</evidence>
<sequence length="229" mass="26465">MVIIIITDSLGLPRNNPEIVKLEETYIELLRTDYKCDKIVNISFGGATIEILSNQFFSYFSCINPDLIIVQSGIVDCAPRALKQWENKVLQSSSILRSVYNSVIKKHTKKLRAKRNITYTSIHKFENICNKFYEAYKNKVYWIGIAPASKEYEFNLPGIALNIRNYNNVLKNVFQNNFLDISNISMDCLMSDHHHINVSGHTYIYHKLKSIIDMESKLYVGLSNEEILE</sequence>
<gene>
    <name evidence="1" type="ORF">NF867_09595</name>
</gene>